<name>A0A6C0H393_9ZZZZ</name>
<dbReference type="EMBL" id="MN739859">
    <property type="protein sequence ID" value="QHT74877.1"/>
    <property type="molecule type" value="Genomic_DNA"/>
</dbReference>
<proteinExistence type="predicted"/>
<evidence type="ECO:0000313" key="1">
    <source>
        <dbReference type="EMBL" id="QHT74877.1"/>
    </source>
</evidence>
<protein>
    <submittedName>
        <fullName evidence="1">Uncharacterized protein</fullName>
    </submittedName>
</protein>
<sequence>MKSFNQSDISGFVTKFISDNGSKDLVDKWNSQDNLVSFSTFVENLSNMNIRCVTYKDKFSSKSSAYNDLMLGYENKVVGCSSKIFGASKKNDIVIINVKKNGIIHAIIVRLDTKLDECNVWINQGGLKWEYNWTYEPITDIFQYDNKTKNEMINFCTIHSLNHKNLFHPRFCSILLKKAVDVLIKKFSLA</sequence>
<accession>A0A6C0H393</accession>
<dbReference type="AlphaFoldDB" id="A0A6C0H393"/>
<reference evidence="1" key="1">
    <citation type="journal article" date="2020" name="Nature">
        <title>Giant virus diversity and host interactions through global metagenomics.</title>
        <authorList>
            <person name="Schulz F."/>
            <person name="Roux S."/>
            <person name="Paez-Espino D."/>
            <person name="Jungbluth S."/>
            <person name="Walsh D.A."/>
            <person name="Denef V.J."/>
            <person name="McMahon K.D."/>
            <person name="Konstantinidis K.T."/>
            <person name="Eloe-Fadrosh E.A."/>
            <person name="Kyrpides N.C."/>
            <person name="Woyke T."/>
        </authorList>
    </citation>
    <scope>NUCLEOTIDE SEQUENCE</scope>
    <source>
        <strain evidence="1">GVMAG-M-3300023179-62</strain>
    </source>
</reference>
<organism evidence="1">
    <name type="scientific">viral metagenome</name>
    <dbReference type="NCBI Taxonomy" id="1070528"/>
    <lineage>
        <taxon>unclassified sequences</taxon>
        <taxon>metagenomes</taxon>
        <taxon>organismal metagenomes</taxon>
    </lineage>
</organism>